<gene>
    <name evidence="2" type="ORF">SAMN05421797_1011051</name>
</gene>
<protein>
    <recommendedName>
        <fullName evidence="4">DUF4488 domain-containing protein</fullName>
    </recommendedName>
</protein>
<evidence type="ECO:0000313" key="3">
    <source>
        <dbReference type="Proteomes" id="UP000186953"/>
    </source>
</evidence>
<dbReference type="RefSeq" id="WP_076547223.1">
    <property type="nucleotide sequence ID" value="NZ_FTMA01000001.1"/>
</dbReference>
<dbReference type="EMBL" id="FTMA01000001">
    <property type="protein sequence ID" value="SIQ20994.1"/>
    <property type="molecule type" value="Genomic_DNA"/>
</dbReference>
<name>A0A1N6QWI9_9FLAO</name>
<dbReference type="AlphaFoldDB" id="A0A1N6QWI9"/>
<keyword evidence="3" id="KW-1185">Reference proteome</keyword>
<feature type="signal peptide" evidence="1">
    <location>
        <begin position="1"/>
        <end position="22"/>
    </location>
</feature>
<evidence type="ECO:0000256" key="1">
    <source>
        <dbReference type="SAM" id="SignalP"/>
    </source>
</evidence>
<dbReference type="OrthoDB" id="1449614at2"/>
<evidence type="ECO:0000313" key="2">
    <source>
        <dbReference type="EMBL" id="SIQ20994.1"/>
    </source>
</evidence>
<evidence type="ECO:0008006" key="4">
    <source>
        <dbReference type="Google" id="ProtNLM"/>
    </source>
</evidence>
<dbReference type="STRING" id="228959.SAMN05421797_1011051"/>
<sequence>MKILKKVVLIPLFAIFTVTTQAQNSKDLNGKWEAYYEQDNEKGYVTYEFKTEDKKLKAYSTLLKDVNGYKVKDNTLTLNEIKFSKGKGKCKYLIKYKEKVYNVPAKLILIDENTLEVSYSYYGYSDTETWKREY</sequence>
<proteinExistence type="predicted"/>
<reference evidence="3" key="1">
    <citation type="submission" date="2017-01" db="EMBL/GenBank/DDBJ databases">
        <authorList>
            <person name="Varghese N."/>
            <person name="Submissions S."/>
        </authorList>
    </citation>
    <scope>NUCLEOTIDE SEQUENCE [LARGE SCALE GENOMIC DNA]</scope>
    <source>
        <strain evidence="3">DSM 15366</strain>
    </source>
</reference>
<accession>A0A1N6QWI9</accession>
<feature type="chain" id="PRO_5013178884" description="DUF4488 domain-containing protein" evidence="1">
    <location>
        <begin position="23"/>
        <end position="134"/>
    </location>
</feature>
<keyword evidence="1" id="KW-0732">Signal</keyword>
<organism evidence="2 3">
    <name type="scientific">Maribacter ulvicola</name>
    <dbReference type="NCBI Taxonomy" id="228959"/>
    <lineage>
        <taxon>Bacteria</taxon>
        <taxon>Pseudomonadati</taxon>
        <taxon>Bacteroidota</taxon>
        <taxon>Flavobacteriia</taxon>
        <taxon>Flavobacteriales</taxon>
        <taxon>Flavobacteriaceae</taxon>
        <taxon>Maribacter</taxon>
    </lineage>
</organism>
<dbReference type="Proteomes" id="UP000186953">
    <property type="component" value="Unassembled WGS sequence"/>
</dbReference>